<dbReference type="GO" id="GO:0008168">
    <property type="term" value="F:methyltransferase activity"/>
    <property type="evidence" value="ECO:0007669"/>
    <property type="project" value="UniProtKB-KW"/>
</dbReference>
<dbReference type="SUPFAM" id="SSF53335">
    <property type="entry name" value="S-adenosyl-L-methionine-dependent methyltransferases"/>
    <property type="match status" value="1"/>
</dbReference>
<keyword evidence="3" id="KW-1185">Reference proteome</keyword>
<evidence type="ECO:0000313" key="2">
    <source>
        <dbReference type="EMBL" id="OHX66530.1"/>
    </source>
</evidence>
<organism evidence="2 3">
    <name type="scientific">Flammeovirga pacifica</name>
    <dbReference type="NCBI Taxonomy" id="915059"/>
    <lineage>
        <taxon>Bacteria</taxon>
        <taxon>Pseudomonadati</taxon>
        <taxon>Bacteroidota</taxon>
        <taxon>Cytophagia</taxon>
        <taxon>Cytophagales</taxon>
        <taxon>Flammeovirgaceae</taxon>
        <taxon>Flammeovirga</taxon>
    </lineage>
</organism>
<evidence type="ECO:0000313" key="3">
    <source>
        <dbReference type="Proteomes" id="UP000179797"/>
    </source>
</evidence>
<dbReference type="Pfam" id="PF13649">
    <property type="entry name" value="Methyltransf_25"/>
    <property type="match status" value="1"/>
</dbReference>
<accession>A0A1S1YZU7</accession>
<proteinExistence type="predicted"/>
<dbReference type="EMBL" id="JRYR02000001">
    <property type="protein sequence ID" value="OHX66530.1"/>
    <property type="molecule type" value="Genomic_DNA"/>
</dbReference>
<name>A0A1S1YZU7_FLAPC</name>
<gene>
    <name evidence="2" type="ORF">NH26_09260</name>
</gene>
<dbReference type="AlphaFoldDB" id="A0A1S1YZU7"/>
<dbReference type="Proteomes" id="UP000179797">
    <property type="component" value="Unassembled WGS sequence"/>
</dbReference>
<dbReference type="STRING" id="915059.NH26_09260"/>
<evidence type="ECO:0000259" key="1">
    <source>
        <dbReference type="Pfam" id="PF13649"/>
    </source>
</evidence>
<sequence>MMNFELLVDLHINEYRQGPGSEKETLKALSFLEFIETSDLKVADIGCGTGASTIALAKKINAKITAIDLFPQFLDILKENAKKENVDDKIETLEGSMTDLPLQEASFDILWSEGAIYNMGFAEGVKQWKKFLKKGGYLCVSEITWTTPSRDQEIDEYWKVNYPEVGTASDKIKILEENGYSPVGYFFLSQDSWIKEYYQPLINSFSNFLERHNNSEDAQLIVKETQAEIDLYMKHKDVYSYGFYVARKV</sequence>
<protein>
    <submittedName>
        <fullName evidence="2">Methyltransferase type 11</fullName>
    </submittedName>
</protein>
<comment type="caution">
    <text evidence="2">The sequence shown here is derived from an EMBL/GenBank/DDBJ whole genome shotgun (WGS) entry which is preliminary data.</text>
</comment>
<dbReference type="InterPro" id="IPR050447">
    <property type="entry name" value="Erg6_SMT_methyltransf"/>
</dbReference>
<dbReference type="PANTHER" id="PTHR44068:SF11">
    <property type="entry name" value="GERANYL DIPHOSPHATE 2-C-METHYLTRANSFERASE"/>
    <property type="match status" value="1"/>
</dbReference>
<dbReference type="GO" id="GO:0032259">
    <property type="term" value="P:methylation"/>
    <property type="evidence" value="ECO:0007669"/>
    <property type="project" value="UniProtKB-KW"/>
</dbReference>
<dbReference type="Gene3D" id="3.40.50.150">
    <property type="entry name" value="Vaccinia Virus protein VP39"/>
    <property type="match status" value="1"/>
</dbReference>
<dbReference type="InterPro" id="IPR029063">
    <property type="entry name" value="SAM-dependent_MTases_sf"/>
</dbReference>
<dbReference type="InterPro" id="IPR041698">
    <property type="entry name" value="Methyltransf_25"/>
</dbReference>
<feature type="domain" description="Methyltransferase" evidence="1">
    <location>
        <begin position="42"/>
        <end position="136"/>
    </location>
</feature>
<dbReference type="PANTHER" id="PTHR44068">
    <property type="entry name" value="ZGC:194242"/>
    <property type="match status" value="1"/>
</dbReference>
<reference evidence="2 3" key="1">
    <citation type="journal article" date="2012" name="Int. J. Syst. Evol. Microbiol.">
        <title>Flammeovirga pacifica sp. nov., isolated from deep-sea sediment.</title>
        <authorList>
            <person name="Xu H."/>
            <person name="Fu Y."/>
            <person name="Yang N."/>
            <person name="Ding Z."/>
            <person name="Lai Q."/>
            <person name="Zeng R."/>
        </authorList>
    </citation>
    <scope>NUCLEOTIDE SEQUENCE [LARGE SCALE GENOMIC DNA]</scope>
    <source>
        <strain evidence="3">DSM 24597 / LMG 26175 / WPAGA1</strain>
    </source>
</reference>
<dbReference type="CDD" id="cd02440">
    <property type="entry name" value="AdoMet_MTases"/>
    <property type="match status" value="1"/>
</dbReference>
<dbReference type="OrthoDB" id="9789123at2"/>
<keyword evidence="2" id="KW-0489">Methyltransferase</keyword>
<keyword evidence="2" id="KW-0808">Transferase</keyword>